<evidence type="ECO:0000313" key="3">
    <source>
        <dbReference type="Proteomes" id="UP000009084"/>
    </source>
</evidence>
<evidence type="ECO:0000313" key="2">
    <source>
        <dbReference type="EMBL" id="EER25501.1"/>
    </source>
</evidence>
<comment type="caution">
    <text evidence="2">The sequence shown here is derived from an EMBL/GenBank/DDBJ whole genome shotgun (WGS) entry which is preliminary data.</text>
</comment>
<dbReference type="AlphaFoldDB" id="C5PC24"/>
<accession>C5PC24</accession>
<dbReference type="VEuPathDB" id="FungiDB:CPC735_066010"/>
<dbReference type="EMBL" id="ACFW01000041">
    <property type="protein sequence ID" value="EER25501.1"/>
    <property type="molecule type" value="Genomic_DNA"/>
</dbReference>
<evidence type="ECO:0000259" key="1">
    <source>
        <dbReference type="Pfam" id="PF24483"/>
    </source>
</evidence>
<gene>
    <name evidence="2" type="ORF">CPC735_066010</name>
</gene>
<name>C5PC24_COCP7</name>
<dbReference type="Proteomes" id="UP000009084">
    <property type="component" value="Unassembled WGS sequence"/>
</dbReference>
<organism evidence="2 3">
    <name type="scientific">Coccidioides posadasii (strain C735)</name>
    <name type="common">Valley fever fungus</name>
    <dbReference type="NCBI Taxonomy" id="222929"/>
    <lineage>
        <taxon>Eukaryota</taxon>
        <taxon>Fungi</taxon>
        <taxon>Dikarya</taxon>
        <taxon>Ascomycota</taxon>
        <taxon>Pezizomycotina</taxon>
        <taxon>Eurotiomycetes</taxon>
        <taxon>Eurotiomycetidae</taxon>
        <taxon>Onygenales</taxon>
        <taxon>Onygenaceae</taxon>
        <taxon>Coccidioides</taxon>
    </lineage>
</organism>
<protein>
    <recommendedName>
        <fullName evidence="1">DUF7582 domain-containing protein</fullName>
    </recommendedName>
</protein>
<dbReference type="OrthoDB" id="4206336at2759"/>
<sequence length="243" mass="27065">MGNETSKSDNKGRIITISAPQGGLQMVPTPERDPQGAPVRHRDFDINRANLLVAFQHMAEYLQSQNADVTVVAVGGAVNTIYLQNREVTHDVDFFGGNEQSRLLKDVSKYAQQESKIQLGANWLNNATTLFIPLALQARIIQAAMQQNVVLFREKGLTVLAAPWDYAFCGKTNRMGGPDERPYDCKDAVGYLREYILSNGEKPVKAREIEEWGKIYGKMVTTCALKQISSSYEQAYGQDGIIF</sequence>
<dbReference type="Pfam" id="PF24483">
    <property type="entry name" value="DUF7582"/>
    <property type="match status" value="1"/>
</dbReference>
<dbReference type="InterPro" id="IPR056004">
    <property type="entry name" value="DUF7582"/>
</dbReference>
<dbReference type="HOGENOM" id="CLU_084521_0_0_1"/>
<proteinExistence type="predicted"/>
<dbReference type="KEGG" id="cpw:9693129"/>
<reference evidence="2 3" key="1">
    <citation type="journal article" date="2009" name="Genome Res.">
        <title>Comparative genomic analyses of the human fungal pathogens Coccidioides and their relatives.</title>
        <authorList>
            <person name="Sharpton T.J."/>
            <person name="Stajich J.E."/>
            <person name="Rounsley S.D."/>
            <person name="Gardner M.J."/>
            <person name="Wortman J.R."/>
            <person name="Jordar V.S."/>
            <person name="Maiti R."/>
            <person name="Kodira C.D."/>
            <person name="Neafsey D.E."/>
            <person name="Zeng Q."/>
            <person name="Hung C.-Y."/>
            <person name="McMahan C."/>
            <person name="Muszewska A."/>
            <person name="Grynberg M."/>
            <person name="Mandel M.A."/>
            <person name="Kellner E.M."/>
            <person name="Barker B.M."/>
            <person name="Galgiani J.N."/>
            <person name="Orbach M.J."/>
            <person name="Kirkland T.N."/>
            <person name="Cole G.T."/>
            <person name="Henn M.R."/>
            <person name="Birren B.W."/>
            <person name="Taylor J.W."/>
        </authorList>
    </citation>
    <scope>NUCLEOTIDE SEQUENCE [LARGE SCALE GENOMIC DNA]</scope>
    <source>
        <strain evidence="3">C735</strain>
    </source>
</reference>
<feature type="domain" description="DUF7582" evidence="1">
    <location>
        <begin position="49"/>
        <end position="238"/>
    </location>
</feature>